<dbReference type="PANTHER" id="PTHR13349">
    <property type="entry name" value="TRANSLATION MACHINERY-ASSOCIATED PROTEIN 16"/>
    <property type="match status" value="1"/>
</dbReference>
<evidence type="ECO:0008006" key="5">
    <source>
        <dbReference type="Google" id="ProtNLM"/>
    </source>
</evidence>
<reference evidence="3 4" key="1">
    <citation type="journal article" date="2011" name="Proc. Natl. Acad. Sci. U.S.A.">
        <title>Evolutionary erosion of yeast sex chromosomes by mating-type switching accidents.</title>
        <authorList>
            <person name="Gordon J.L."/>
            <person name="Armisen D."/>
            <person name="Proux-Wera E."/>
            <person name="Oheigeartaigh S.S."/>
            <person name="Byrne K.P."/>
            <person name="Wolfe K.H."/>
        </authorList>
    </citation>
    <scope>NUCLEOTIDE SEQUENCE [LARGE SCALE GENOMIC DNA]</scope>
    <source>
        <strain evidence="4">ATCC 24235 / CBS 4417 / NBRC 1672 / NRRL Y-8282 / UCD 70-5</strain>
    </source>
</reference>
<feature type="region of interest" description="Disordered" evidence="2">
    <location>
        <begin position="1"/>
        <end position="22"/>
    </location>
</feature>
<gene>
    <name evidence="3" type="primary">TPHA0G01520</name>
    <name evidence="3" type="ordered locus">TPHA_0G01520</name>
</gene>
<dbReference type="Proteomes" id="UP000005666">
    <property type="component" value="Chromosome 7"/>
</dbReference>
<name>G8BVR0_TETPH</name>
<dbReference type="eggNOG" id="ENOG502RY79">
    <property type="taxonomic scope" value="Eukaryota"/>
</dbReference>
<dbReference type="Gene3D" id="1.20.1440.170">
    <property type="entry name" value="Translation machinery-associated protein 16-like"/>
    <property type="match status" value="1"/>
</dbReference>
<dbReference type="InterPro" id="IPR021346">
    <property type="entry name" value="Tma16"/>
</dbReference>
<dbReference type="STRING" id="1071381.G8BVR0"/>
<sequence>MPVSKSLGKIQKRMKASSKQNVIHPRGRKFQQLNKATLREGKIAEKKKAHHDKKSHELSRVGFIQNAINIDALKEKPFFSHEETALFIEQFIARDDEELNDLKKKRRSNRPPTNRQLLLQQKRDIEEQEFKKGFLCPDLTDEKNVEFIRKWNKTFGGVTNMKLIRINNKGEQVLNSITKTNDVEMS</sequence>
<dbReference type="HOGENOM" id="CLU_106785_0_0_1"/>
<dbReference type="InterPro" id="IPR038356">
    <property type="entry name" value="Tma16_sf"/>
</dbReference>
<comment type="similarity">
    <text evidence="1">Belongs to the TMA16 family.</text>
</comment>
<dbReference type="OrthoDB" id="270284at2759"/>
<dbReference type="RefSeq" id="XP_003686422.1">
    <property type="nucleotide sequence ID" value="XM_003686374.1"/>
</dbReference>
<evidence type="ECO:0000256" key="1">
    <source>
        <dbReference type="ARBA" id="ARBA00034127"/>
    </source>
</evidence>
<evidence type="ECO:0000256" key="2">
    <source>
        <dbReference type="SAM" id="MobiDB-lite"/>
    </source>
</evidence>
<evidence type="ECO:0000313" key="3">
    <source>
        <dbReference type="EMBL" id="CCE63988.1"/>
    </source>
</evidence>
<dbReference type="EMBL" id="HE612862">
    <property type="protein sequence ID" value="CCE63988.1"/>
    <property type="molecule type" value="Genomic_DNA"/>
</dbReference>
<dbReference type="GO" id="GO:0005634">
    <property type="term" value="C:nucleus"/>
    <property type="evidence" value="ECO:0007669"/>
    <property type="project" value="TreeGrafter"/>
</dbReference>
<dbReference type="AlphaFoldDB" id="G8BVR0"/>
<dbReference type="KEGG" id="tpf:TPHA_0G01520"/>
<organism evidence="3 4">
    <name type="scientific">Tetrapisispora phaffii (strain ATCC 24235 / CBS 4417 / NBRC 1672 / NRRL Y-8282 / UCD 70-5)</name>
    <name type="common">Yeast</name>
    <name type="synonym">Fabospora phaffii</name>
    <dbReference type="NCBI Taxonomy" id="1071381"/>
    <lineage>
        <taxon>Eukaryota</taxon>
        <taxon>Fungi</taxon>
        <taxon>Dikarya</taxon>
        <taxon>Ascomycota</taxon>
        <taxon>Saccharomycotina</taxon>
        <taxon>Saccharomycetes</taxon>
        <taxon>Saccharomycetales</taxon>
        <taxon>Saccharomycetaceae</taxon>
        <taxon>Tetrapisispora</taxon>
    </lineage>
</organism>
<keyword evidence="4" id="KW-1185">Reference proteome</keyword>
<dbReference type="PANTHER" id="PTHR13349:SF2">
    <property type="entry name" value="TRANSLATION MACHINERY-ASSOCIATED PROTEIN 16"/>
    <property type="match status" value="1"/>
</dbReference>
<protein>
    <recommendedName>
        <fullName evidence="5">Translation machinery-associated protein 16</fullName>
    </recommendedName>
</protein>
<dbReference type="Pfam" id="PF11176">
    <property type="entry name" value="Tma16"/>
    <property type="match status" value="1"/>
</dbReference>
<proteinExistence type="inferred from homology"/>
<evidence type="ECO:0000313" key="4">
    <source>
        <dbReference type="Proteomes" id="UP000005666"/>
    </source>
</evidence>
<accession>G8BVR0</accession>
<dbReference type="GeneID" id="11535695"/>
<dbReference type="OMA" id="WAYIATI"/>